<protein>
    <recommendedName>
        <fullName evidence="4">Heterokaryon incompatibility domain-containing protein</fullName>
    </recommendedName>
</protein>
<reference evidence="2 3" key="1">
    <citation type="submission" date="2019-09" db="EMBL/GenBank/DDBJ databases">
        <title>The hologenome of the rock-dwelling lichen Lasallia pustulata.</title>
        <authorList>
            <person name="Greshake Tzovaras B."/>
            <person name="Segers F."/>
            <person name="Bicker A."/>
            <person name="Dal Grande F."/>
            <person name="Otte J."/>
            <person name="Hankeln T."/>
            <person name="Schmitt I."/>
            <person name="Ebersberger I."/>
        </authorList>
    </citation>
    <scope>NUCLEOTIDE SEQUENCE [LARGE SCALE GENOMIC DNA]</scope>
    <source>
        <strain evidence="2">A1-1</strain>
    </source>
</reference>
<evidence type="ECO:0000313" key="3">
    <source>
        <dbReference type="Proteomes" id="UP000324767"/>
    </source>
</evidence>
<comment type="caution">
    <text evidence="2">The sequence shown here is derived from an EMBL/GenBank/DDBJ whole genome shotgun (WGS) entry which is preliminary data.</text>
</comment>
<sequence length="796" mass="89866">MACSLSPGPETFTVDQLHAVWREGQLARGKRSLVETVQYDANNDLKYMRKFCLDLQASVQDPLLHKERIDAAFAPFLVAHFPGNVSADAAVEYASRLLSRLPARPPNILESLLHDDLNASSLKEYLIHPAHETSASNCTFSSTWDHLQIVAAVDTTTLRAALMLAYSSIRYEGRGTWPGKTIANAVMGLLSLTCRLSTESVTTDAKRSWVVVKAFLWTLWQRALMLYLRSKMEFQLDSGFTFNEQELDIRGLACVPEIFAQRLAEHSNDQKEAQYMCSWAYELLRNDRACATTDLRRFHWCYNRLFRGRHARCKDGQQQCEGGSPENCQRFKGAVVSDQSAHSFDCDKSCRRLLWDRMSFTEVSGAKAVCLTTTDDKQLRYCKASGKTLAVSHVWSHGQGGRPDTTGFNACLHRRYEKLAILIGCDSYWMDTPCIPNEKALRTECINNINKIFNQSMVTLVCDRDIMGIEISNLSMDLQESILATLLVCDWNLRAWTLLEAMRGRHNIHLLCKGDQVVSFKETLKAVNENGRIDLAILFLTSQHLLPQPPPIDYGLFEEVWDTTEEDRMMQLGIISLGEASILLSHRHGTRDGDDVVIWSLLAGERAIKNVAELWKSHEGAKIQTGFLMSSSQRLQGYNALGWAPSCPTLQSSPSKEPDRVLFYLAYDGENTQEGVITSEGFWAKWLIHKFLVSSAHYGVRFPGNITISSRYLQNYCWGAILRPAPRRGPRYIPALYPGKAKDPLVAVCGSNDGRCWEWKGVYEWATIDPSPELDPYGKEPDASQRDFIIEDVLLI</sequence>
<accession>A0A5M8PDI9</accession>
<evidence type="ECO:0008006" key="4">
    <source>
        <dbReference type="Google" id="ProtNLM"/>
    </source>
</evidence>
<organism evidence="2 3">
    <name type="scientific">Lasallia pustulata</name>
    <dbReference type="NCBI Taxonomy" id="136370"/>
    <lineage>
        <taxon>Eukaryota</taxon>
        <taxon>Fungi</taxon>
        <taxon>Dikarya</taxon>
        <taxon>Ascomycota</taxon>
        <taxon>Pezizomycotina</taxon>
        <taxon>Lecanoromycetes</taxon>
        <taxon>OSLEUM clade</taxon>
        <taxon>Umbilicariomycetidae</taxon>
        <taxon>Umbilicariales</taxon>
        <taxon>Umbilicariaceae</taxon>
        <taxon>Lasallia</taxon>
    </lineage>
</organism>
<evidence type="ECO:0000313" key="2">
    <source>
        <dbReference type="EMBL" id="KAA6406970.1"/>
    </source>
</evidence>
<dbReference type="PANTHER" id="PTHR39596:SF4">
    <property type="entry name" value="HET DOMAIN PROTEIN (AFU_ORTHOLOGUE AFUA_3G03140)-RELATED"/>
    <property type="match status" value="1"/>
</dbReference>
<dbReference type="EMBL" id="VXIT01000021">
    <property type="protein sequence ID" value="KAA6406940.1"/>
    <property type="molecule type" value="Genomic_DNA"/>
</dbReference>
<dbReference type="AlphaFoldDB" id="A0A5M8PDI9"/>
<gene>
    <name evidence="1" type="ORF">FRX48_09238</name>
    <name evidence="2" type="ORF">FRX48_09268</name>
</gene>
<proteinExistence type="predicted"/>
<name>A0A5M8PDI9_9LECA</name>
<dbReference type="Proteomes" id="UP000324767">
    <property type="component" value="Unassembled WGS sequence"/>
</dbReference>
<dbReference type="OrthoDB" id="2426273at2759"/>
<dbReference type="EMBL" id="VXIT01000021">
    <property type="protein sequence ID" value="KAA6406970.1"/>
    <property type="molecule type" value="Genomic_DNA"/>
</dbReference>
<dbReference type="PANTHER" id="PTHR39596">
    <property type="match status" value="1"/>
</dbReference>
<evidence type="ECO:0000313" key="1">
    <source>
        <dbReference type="EMBL" id="KAA6406940.1"/>
    </source>
</evidence>